<evidence type="ECO:0000313" key="1">
    <source>
        <dbReference type="EMBL" id="KNC82858.1"/>
    </source>
</evidence>
<sequence length="73" mass="8373">MFMNKKHSGVQLRRLAGKPICYVIPFTGYVTDIHAMVADFLHETLKAITTSSLKEREINMEESKHIKVIRPDS</sequence>
<accession>A0A0L0G3R9</accession>
<gene>
    <name evidence="1" type="ORF">SARC_04858</name>
</gene>
<organism evidence="1 2">
    <name type="scientific">Sphaeroforma arctica JP610</name>
    <dbReference type="NCBI Taxonomy" id="667725"/>
    <lineage>
        <taxon>Eukaryota</taxon>
        <taxon>Ichthyosporea</taxon>
        <taxon>Ichthyophonida</taxon>
        <taxon>Sphaeroforma</taxon>
    </lineage>
</organism>
<evidence type="ECO:0000313" key="2">
    <source>
        <dbReference type="Proteomes" id="UP000054560"/>
    </source>
</evidence>
<proteinExistence type="predicted"/>
<name>A0A0L0G3R9_9EUKA</name>
<dbReference type="Proteomes" id="UP000054560">
    <property type="component" value="Unassembled WGS sequence"/>
</dbReference>
<dbReference type="RefSeq" id="XP_014156760.1">
    <property type="nucleotide sequence ID" value="XM_014301285.1"/>
</dbReference>
<keyword evidence="2" id="KW-1185">Reference proteome</keyword>
<reference evidence="1 2" key="1">
    <citation type="submission" date="2011-02" db="EMBL/GenBank/DDBJ databases">
        <title>The Genome Sequence of Sphaeroforma arctica JP610.</title>
        <authorList>
            <consortium name="The Broad Institute Genome Sequencing Platform"/>
            <person name="Russ C."/>
            <person name="Cuomo C."/>
            <person name="Young S.K."/>
            <person name="Zeng Q."/>
            <person name="Gargeya S."/>
            <person name="Alvarado L."/>
            <person name="Berlin A."/>
            <person name="Chapman S.B."/>
            <person name="Chen Z."/>
            <person name="Freedman E."/>
            <person name="Gellesch M."/>
            <person name="Goldberg J."/>
            <person name="Griggs A."/>
            <person name="Gujja S."/>
            <person name="Heilman E."/>
            <person name="Heiman D."/>
            <person name="Howarth C."/>
            <person name="Mehta T."/>
            <person name="Neiman D."/>
            <person name="Pearson M."/>
            <person name="Roberts A."/>
            <person name="Saif S."/>
            <person name="Shea T."/>
            <person name="Shenoy N."/>
            <person name="Sisk P."/>
            <person name="Stolte C."/>
            <person name="Sykes S."/>
            <person name="White J."/>
            <person name="Yandava C."/>
            <person name="Burger G."/>
            <person name="Gray M.W."/>
            <person name="Holland P.W.H."/>
            <person name="King N."/>
            <person name="Lang F.B.F."/>
            <person name="Roger A.J."/>
            <person name="Ruiz-Trillo I."/>
            <person name="Haas B."/>
            <person name="Nusbaum C."/>
            <person name="Birren B."/>
        </authorList>
    </citation>
    <scope>NUCLEOTIDE SEQUENCE [LARGE SCALE GENOMIC DNA]</scope>
    <source>
        <strain evidence="1 2">JP610</strain>
    </source>
</reference>
<dbReference type="EMBL" id="KQ241885">
    <property type="protein sequence ID" value="KNC82858.1"/>
    <property type="molecule type" value="Genomic_DNA"/>
</dbReference>
<protein>
    <submittedName>
        <fullName evidence="1">Uncharacterized protein</fullName>
    </submittedName>
</protein>
<dbReference type="AlphaFoldDB" id="A0A0L0G3R9"/>
<dbReference type="GeneID" id="25905362"/>